<reference evidence="1 3" key="1">
    <citation type="journal article" date="2011" name="Nature">
        <title>The Medicago genome provides insight into the evolution of rhizobial symbioses.</title>
        <authorList>
            <person name="Young N.D."/>
            <person name="Debelle F."/>
            <person name="Oldroyd G.E."/>
            <person name="Geurts R."/>
            <person name="Cannon S.B."/>
            <person name="Udvardi M.K."/>
            <person name="Benedito V.A."/>
            <person name="Mayer K.F."/>
            <person name="Gouzy J."/>
            <person name="Schoof H."/>
            <person name="Van de Peer Y."/>
            <person name="Proost S."/>
            <person name="Cook D.R."/>
            <person name="Meyers B.C."/>
            <person name="Spannagl M."/>
            <person name="Cheung F."/>
            <person name="De Mita S."/>
            <person name="Krishnakumar V."/>
            <person name="Gundlach H."/>
            <person name="Zhou S."/>
            <person name="Mudge J."/>
            <person name="Bharti A.K."/>
            <person name="Murray J.D."/>
            <person name="Naoumkina M.A."/>
            <person name="Rosen B."/>
            <person name="Silverstein K.A."/>
            <person name="Tang H."/>
            <person name="Rombauts S."/>
            <person name="Zhao P.X."/>
            <person name="Zhou P."/>
            <person name="Barbe V."/>
            <person name="Bardou P."/>
            <person name="Bechner M."/>
            <person name="Bellec A."/>
            <person name="Berger A."/>
            <person name="Berges H."/>
            <person name="Bidwell S."/>
            <person name="Bisseling T."/>
            <person name="Choisne N."/>
            <person name="Couloux A."/>
            <person name="Denny R."/>
            <person name="Deshpande S."/>
            <person name="Dai X."/>
            <person name="Doyle J.J."/>
            <person name="Dudez A.M."/>
            <person name="Farmer A.D."/>
            <person name="Fouteau S."/>
            <person name="Franken C."/>
            <person name="Gibelin C."/>
            <person name="Gish J."/>
            <person name="Goldstein S."/>
            <person name="Gonzalez A.J."/>
            <person name="Green P.J."/>
            <person name="Hallab A."/>
            <person name="Hartog M."/>
            <person name="Hua A."/>
            <person name="Humphray S.J."/>
            <person name="Jeong D.H."/>
            <person name="Jing Y."/>
            <person name="Jocker A."/>
            <person name="Kenton S.M."/>
            <person name="Kim D.J."/>
            <person name="Klee K."/>
            <person name="Lai H."/>
            <person name="Lang C."/>
            <person name="Lin S."/>
            <person name="Macmil S.L."/>
            <person name="Magdelenat G."/>
            <person name="Matthews L."/>
            <person name="McCorrison J."/>
            <person name="Monaghan E.L."/>
            <person name="Mun J.H."/>
            <person name="Najar F.Z."/>
            <person name="Nicholson C."/>
            <person name="Noirot C."/>
            <person name="O'Bleness M."/>
            <person name="Paule C.R."/>
            <person name="Poulain J."/>
            <person name="Prion F."/>
            <person name="Qin B."/>
            <person name="Qu C."/>
            <person name="Retzel E.F."/>
            <person name="Riddle C."/>
            <person name="Sallet E."/>
            <person name="Samain S."/>
            <person name="Samson N."/>
            <person name="Sanders I."/>
            <person name="Saurat O."/>
            <person name="Scarpelli C."/>
            <person name="Schiex T."/>
            <person name="Segurens B."/>
            <person name="Severin A.J."/>
            <person name="Sherrier D.J."/>
            <person name="Shi R."/>
            <person name="Sims S."/>
            <person name="Singer S.R."/>
            <person name="Sinharoy S."/>
            <person name="Sterck L."/>
            <person name="Viollet A."/>
            <person name="Wang B.B."/>
            <person name="Wang K."/>
            <person name="Wang M."/>
            <person name="Wang X."/>
            <person name="Warfsmann J."/>
            <person name="Weissenbach J."/>
            <person name="White D.D."/>
            <person name="White J.D."/>
            <person name="Wiley G.B."/>
            <person name="Wincker P."/>
            <person name="Xing Y."/>
            <person name="Yang L."/>
            <person name="Yao Z."/>
            <person name="Ying F."/>
            <person name="Zhai J."/>
            <person name="Zhou L."/>
            <person name="Zuber A."/>
            <person name="Denarie J."/>
            <person name="Dixon R.A."/>
            <person name="May G.D."/>
            <person name="Schwartz D.C."/>
            <person name="Rogers J."/>
            <person name="Quetier F."/>
            <person name="Town C.D."/>
            <person name="Roe B.A."/>
        </authorList>
    </citation>
    <scope>NUCLEOTIDE SEQUENCE [LARGE SCALE GENOMIC DNA]</scope>
    <source>
        <strain evidence="1">A17</strain>
        <strain evidence="2 3">cv. Jemalong A17</strain>
    </source>
</reference>
<dbReference type="EMBL" id="CM001219">
    <property type="protein sequence ID" value="KEH34492.1"/>
    <property type="molecule type" value="Genomic_DNA"/>
</dbReference>
<organism evidence="1 3">
    <name type="scientific">Medicago truncatula</name>
    <name type="common">Barrel medic</name>
    <name type="synonym">Medicago tribuloides</name>
    <dbReference type="NCBI Taxonomy" id="3880"/>
    <lineage>
        <taxon>Eukaryota</taxon>
        <taxon>Viridiplantae</taxon>
        <taxon>Streptophyta</taxon>
        <taxon>Embryophyta</taxon>
        <taxon>Tracheophyta</taxon>
        <taxon>Spermatophyta</taxon>
        <taxon>Magnoliopsida</taxon>
        <taxon>eudicotyledons</taxon>
        <taxon>Gunneridae</taxon>
        <taxon>Pentapetalae</taxon>
        <taxon>rosids</taxon>
        <taxon>fabids</taxon>
        <taxon>Fabales</taxon>
        <taxon>Fabaceae</taxon>
        <taxon>Papilionoideae</taxon>
        <taxon>50 kb inversion clade</taxon>
        <taxon>NPAAA clade</taxon>
        <taxon>Hologalegina</taxon>
        <taxon>IRL clade</taxon>
        <taxon>Trifolieae</taxon>
        <taxon>Medicago</taxon>
    </lineage>
</organism>
<reference evidence="1 3" key="2">
    <citation type="journal article" date="2014" name="BMC Genomics">
        <title>An improved genome release (version Mt4.0) for the model legume Medicago truncatula.</title>
        <authorList>
            <person name="Tang H."/>
            <person name="Krishnakumar V."/>
            <person name="Bidwell S."/>
            <person name="Rosen B."/>
            <person name="Chan A."/>
            <person name="Zhou S."/>
            <person name="Gentzbittel L."/>
            <person name="Childs K.L."/>
            <person name="Yandell M."/>
            <person name="Gundlach H."/>
            <person name="Mayer K.F."/>
            <person name="Schwartz D.C."/>
            <person name="Town C.D."/>
        </authorList>
    </citation>
    <scope>GENOME REANNOTATION</scope>
    <source>
        <strain evidence="1">A17</strain>
        <strain evidence="2 3">cv. Jemalong A17</strain>
    </source>
</reference>
<protein>
    <submittedName>
        <fullName evidence="1 2">Uncharacterized protein</fullName>
    </submittedName>
</protein>
<evidence type="ECO:0000313" key="1">
    <source>
        <dbReference type="EMBL" id="KEH34492.1"/>
    </source>
</evidence>
<evidence type="ECO:0000313" key="2">
    <source>
        <dbReference type="EnsemblPlants" id="KEH34492"/>
    </source>
</evidence>
<dbReference type="HOGENOM" id="CLU_2137181_0_0_1"/>
<accession>A0A072UY47</accession>
<reference evidence="2" key="3">
    <citation type="submission" date="2015-04" db="UniProtKB">
        <authorList>
            <consortium name="EnsemblPlants"/>
        </authorList>
    </citation>
    <scope>IDENTIFICATION</scope>
    <source>
        <strain evidence="2">cv. Jemalong A17</strain>
    </source>
</reference>
<dbReference type="Proteomes" id="UP000002051">
    <property type="component" value="Chromosome 3"/>
</dbReference>
<keyword evidence="3" id="KW-1185">Reference proteome</keyword>
<sequence>MYLHYSQPGVKTLIRTLLSRTHIGIVYDVELQDNKVEVKVHVNRTLQLLKIGRLNKSFEFIVFIMDTGQCHENFQERIWVLKRCCIRTYYICSKRHLITGSICNEEPWKWVFV</sequence>
<name>A0A072UY47_MEDTR</name>
<evidence type="ECO:0000313" key="3">
    <source>
        <dbReference type="Proteomes" id="UP000002051"/>
    </source>
</evidence>
<gene>
    <name evidence="1" type="ordered locus">MTR_3g467310</name>
</gene>
<proteinExistence type="predicted"/>
<dbReference type="AlphaFoldDB" id="A0A072UY47"/>
<dbReference type="EnsemblPlants" id="KEH34492">
    <property type="protein sequence ID" value="KEH34492"/>
    <property type="gene ID" value="MTR_3g467310"/>
</dbReference>